<reference evidence="7" key="2">
    <citation type="submission" date="2014-06" db="EMBL/GenBank/DDBJ databases">
        <title>The complete genome of Blastobotrys (Arxula) adeninivorans LS3 - a yeast of biotechnological interest.</title>
        <authorList>
            <person name="Kunze G."/>
            <person name="Gaillardin C."/>
            <person name="Czernicka M."/>
            <person name="Durrens P."/>
            <person name="Martin T."/>
            <person name="Boer E."/>
            <person name="Gabaldon T."/>
            <person name="Cruz J."/>
            <person name="Talla E."/>
            <person name="Marck C."/>
            <person name="Goffeau A."/>
            <person name="Barbe V."/>
            <person name="Baret P."/>
            <person name="Baronian K."/>
            <person name="Beier S."/>
            <person name="Bleykasten C."/>
            <person name="Bode R."/>
            <person name="Casaregola S."/>
            <person name="Despons L."/>
            <person name="Fairhead C."/>
            <person name="Giersberg M."/>
            <person name="Gierski P."/>
            <person name="Hahnel U."/>
            <person name="Hartmann A."/>
            <person name="Jankowska D."/>
            <person name="Jubin C."/>
            <person name="Jung P."/>
            <person name="Lafontaine I."/>
            <person name="Leh-Louis V."/>
            <person name="Lemaire M."/>
            <person name="Marcet-Houben M."/>
            <person name="Mascher M."/>
            <person name="Morel G."/>
            <person name="Richard G.-F."/>
            <person name="Riechen J."/>
            <person name="Sacerdot C."/>
            <person name="Sarkar A."/>
            <person name="Savel G."/>
            <person name="Schacherer J."/>
            <person name="Sherman D."/>
            <person name="Straub M.-L."/>
            <person name="Stein N."/>
            <person name="Thierry A."/>
            <person name="Trautwein-Schult A."/>
            <person name="Westhof E."/>
            <person name="Worch S."/>
            <person name="Dujon B."/>
            <person name="Souciet J.-L."/>
            <person name="Wincker P."/>
            <person name="Scholz U."/>
            <person name="Neuveglise N."/>
        </authorList>
    </citation>
    <scope>NUCLEOTIDE SEQUENCE</scope>
    <source>
        <strain evidence="7">LS3</strain>
    </source>
</reference>
<evidence type="ECO:0000256" key="4">
    <source>
        <dbReference type="RuleBase" id="RU004381"/>
    </source>
</evidence>
<dbReference type="PROSITE" id="PS00529">
    <property type="entry name" value="RIBOSOMAL_S24E"/>
    <property type="match status" value="1"/>
</dbReference>
<dbReference type="InterPro" id="IPR053709">
    <property type="entry name" value="eRP_eS24_sf"/>
</dbReference>
<evidence type="ECO:0000256" key="5">
    <source>
        <dbReference type="RuleBase" id="RU004383"/>
    </source>
</evidence>
<dbReference type="Gene3D" id="3.30.70.3370">
    <property type="match status" value="1"/>
</dbReference>
<feature type="region of interest" description="Disordered" evidence="6">
    <location>
        <begin position="103"/>
        <end position="132"/>
    </location>
</feature>
<dbReference type="PhylomeDB" id="A0A060T1K4"/>
<comment type="similarity">
    <text evidence="1 4">Belongs to the eukaryotic ribosomal protein eS24 family.</text>
</comment>
<dbReference type="AlphaFoldDB" id="A0A060T1K4"/>
<dbReference type="SUPFAM" id="SSF54189">
    <property type="entry name" value="Ribosomal proteins S24e, L23 and L15e"/>
    <property type="match status" value="1"/>
</dbReference>
<dbReference type="PANTHER" id="PTHR10496">
    <property type="entry name" value="40S RIBOSOMAL PROTEIN S24"/>
    <property type="match status" value="1"/>
</dbReference>
<keyword evidence="2 4" id="KW-0689">Ribosomal protein</keyword>
<dbReference type="Pfam" id="PF01282">
    <property type="entry name" value="Ribosomal_S24e"/>
    <property type="match status" value="1"/>
</dbReference>
<evidence type="ECO:0000256" key="6">
    <source>
        <dbReference type="SAM" id="MobiDB-lite"/>
    </source>
</evidence>
<name>A0A060T1K4_BLAAD</name>
<accession>A0A060T1K4</accession>
<keyword evidence="3 4" id="KW-0687">Ribonucleoprotein</keyword>
<dbReference type="InterPro" id="IPR001976">
    <property type="entry name" value="Ribosomal_eS24"/>
</dbReference>
<proteinExistence type="inferred from homology"/>
<dbReference type="InterPro" id="IPR018098">
    <property type="entry name" value="Ribosomal_eS24_CS"/>
</dbReference>
<dbReference type="GO" id="GO:0006412">
    <property type="term" value="P:translation"/>
    <property type="evidence" value="ECO:0007669"/>
    <property type="project" value="InterPro"/>
</dbReference>
<dbReference type="EMBL" id="HG937693">
    <property type="protein sequence ID" value="CDP34644.1"/>
    <property type="molecule type" value="Genomic_DNA"/>
</dbReference>
<sequence length="132" mass="15073">MSDAVTIRTRKFIRNPLLARRQFVVDILHPNRANISKDELREQLATIYKSEKDAVSVFGLRTQYGGGKSTGFGLIYDSAEALKKFEPRYRLIRYGLATKVDKVSKPQRAQKKNRGKKVFGTGKRQAKRTRGD</sequence>
<evidence type="ECO:0000256" key="3">
    <source>
        <dbReference type="ARBA" id="ARBA00023274"/>
    </source>
</evidence>
<dbReference type="FunFam" id="3.30.70.3370:FF:000001">
    <property type="entry name" value="40S ribosomal protein S24"/>
    <property type="match status" value="1"/>
</dbReference>
<dbReference type="InterPro" id="IPR012678">
    <property type="entry name" value="Ribosomal_uL23/eL15/eS24_sf"/>
</dbReference>
<gene>
    <name evidence="7" type="ORF">GNLVRS02_ARAD1C17204g</name>
</gene>
<dbReference type="GO" id="GO:0005840">
    <property type="term" value="C:ribosome"/>
    <property type="evidence" value="ECO:0007669"/>
    <property type="project" value="UniProtKB-KW"/>
</dbReference>
<evidence type="ECO:0000313" key="7">
    <source>
        <dbReference type="EMBL" id="CDP34644.1"/>
    </source>
</evidence>
<dbReference type="HAMAP" id="MF_00545">
    <property type="entry name" value="Ribosomal_eS24"/>
    <property type="match status" value="1"/>
</dbReference>
<organism evidence="7">
    <name type="scientific">Blastobotrys adeninivorans</name>
    <name type="common">Yeast</name>
    <name type="synonym">Arxula adeninivorans</name>
    <dbReference type="NCBI Taxonomy" id="409370"/>
    <lineage>
        <taxon>Eukaryota</taxon>
        <taxon>Fungi</taxon>
        <taxon>Dikarya</taxon>
        <taxon>Ascomycota</taxon>
        <taxon>Saccharomycotina</taxon>
        <taxon>Dipodascomycetes</taxon>
        <taxon>Dipodascales</taxon>
        <taxon>Trichomonascaceae</taxon>
        <taxon>Blastobotrys</taxon>
    </lineage>
</organism>
<feature type="compositionally biased region" description="Basic residues" evidence="6">
    <location>
        <begin position="108"/>
        <end position="117"/>
    </location>
</feature>
<reference evidence="7" key="1">
    <citation type="submission" date="2014-02" db="EMBL/GenBank/DDBJ databases">
        <authorList>
            <person name="Genoscope - CEA"/>
        </authorList>
    </citation>
    <scope>NUCLEOTIDE SEQUENCE</scope>
    <source>
        <strain evidence="7">LS3</strain>
    </source>
</reference>
<protein>
    <recommendedName>
        <fullName evidence="5">40S ribosomal protein S24</fullName>
    </recommendedName>
</protein>
<dbReference type="GO" id="GO:0003735">
    <property type="term" value="F:structural constituent of ribosome"/>
    <property type="evidence" value="ECO:0007669"/>
    <property type="project" value="InterPro"/>
</dbReference>
<dbReference type="GO" id="GO:1990904">
    <property type="term" value="C:ribonucleoprotein complex"/>
    <property type="evidence" value="ECO:0007669"/>
    <property type="project" value="UniProtKB-KW"/>
</dbReference>
<evidence type="ECO:0000256" key="1">
    <source>
        <dbReference type="ARBA" id="ARBA00009680"/>
    </source>
</evidence>
<evidence type="ECO:0000256" key="2">
    <source>
        <dbReference type="ARBA" id="ARBA00022980"/>
    </source>
</evidence>